<sequence>MPEDAMPRPARGAEPPDPEKTALAEAIFQHVFGGFGDSCDIRKMARLVSGYESARYYMEHMDGATLLNNTRQFYKWSLQQRRIRGLALEFGVASGRTLTTIAQASPDQTVYGFDSFKGLPEAWKFGRGEGAFARSTPPPVPANAELVIGWFSETLPGFVAAHPEPVSYLHVDCDLYSSTMDILRHLGPHIGPGTLVAFNEYFNYPGWRNHEHKAWLEWVRASGATYRYIGCQAQHQQVAVVVESNPTFAFADKLQPYPQG</sequence>
<comment type="caution">
    <text evidence="1">The sequence shown here is derived from an EMBL/GenBank/DDBJ whole genome shotgun (WGS) entry which is preliminary data.</text>
</comment>
<dbReference type="InterPro" id="IPR029063">
    <property type="entry name" value="SAM-dependent_MTases_sf"/>
</dbReference>
<accession>A0A317FK96</accession>
<proteinExistence type="predicted"/>
<evidence type="ECO:0000313" key="2">
    <source>
        <dbReference type="Proteomes" id="UP000245765"/>
    </source>
</evidence>
<dbReference type="Proteomes" id="UP000245765">
    <property type="component" value="Unassembled WGS sequence"/>
</dbReference>
<dbReference type="OrthoDB" id="9811332at2"/>
<gene>
    <name evidence="1" type="ORF">DFH01_04350</name>
</gene>
<reference evidence="2" key="1">
    <citation type="submission" date="2018-05" db="EMBL/GenBank/DDBJ databases">
        <authorList>
            <person name="Du Z."/>
            <person name="Wang X."/>
        </authorList>
    </citation>
    <scope>NUCLEOTIDE SEQUENCE [LARGE SCALE GENOMIC DNA]</scope>
    <source>
        <strain evidence="2">CQN31</strain>
    </source>
</reference>
<protein>
    <recommendedName>
        <fullName evidence="3">Class I SAM-dependent methyltransferase</fullName>
    </recommendedName>
</protein>
<dbReference type="SUPFAM" id="SSF53335">
    <property type="entry name" value="S-adenosyl-L-methionine-dependent methyltransferases"/>
    <property type="match status" value="1"/>
</dbReference>
<organism evidence="1 2">
    <name type="scientific">Falsiroseomonas bella</name>
    <dbReference type="NCBI Taxonomy" id="2184016"/>
    <lineage>
        <taxon>Bacteria</taxon>
        <taxon>Pseudomonadati</taxon>
        <taxon>Pseudomonadota</taxon>
        <taxon>Alphaproteobacteria</taxon>
        <taxon>Acetobacterales</taxon>
        <taxon>Roseomonadaceae</taxon>
        <taxon>Falsiroseomonas</taxon>
    </lineage>
</organism>
<dbReference type="PANTHER" id="PTHR40036">
    <property type="entry name" value="MACROCIN O-METHYLTRANSFERASE"/>
    <property type="match status" value="1"/>
</dbReference>
<dbReference type="Gene3D" id="3.40.50.150">
    <property type="entry name" value="Vaccinia Virus protein VP39"/>
    <property type="match status" value="1"/>
</dbReference>
<keyword evidence="2" id="KW-1185">Reference proteome</keyword>
<dbReference type="InterPro" id="IPR008884">
    <property type="entry name" value="TylF_MeTrfase"/>
</dbReference>
<name>A0A317FK96_9PROT</name>
<dbReference type="EMBL" id="QGNA01000001">
    <property type="protein sequence ID" value="PWS38517.1"/>
    <property type="molecule type" value="Genomic_DNA"/>
</dbReference>
<evidence type="ECO:0000313" key="1">
    <source>
        <dbReference type="EMBL" id="PWS38517.1"/>
    </source>
</evidence>
<evidence type="ECO:0008006" key="3">
    <source>
        <dbReference type="Google" id="ProtNLM"/>
    </source>
</evidence>
<dbReference type="Pfam" id="PF13578">
    <property type="entry name" value="Methyltransf_24"/>
    <property type="match status" value="1"/>
</dbReference>
<dbReference type="AlphaFoldDB" id="A0A317FK96"/>
<dbReference type="PANTHER" id="PTHR40036:SF1">
    <property type="entry name" value="MACROCIN O-METHYLTRANSFERASE"/>
    <property type="match status" value="1"/>
</dbReference>